<evidence type="ECO:0000313" key="2">
    <source>
        <dbReference type="Proteomes" id="UP001497444"/>
    </source>
</evidence>
<protein>
    <submittedName>
        <fullName evidence="1">Uncharacterized protein</fullName>
    </submittedName>
</protein>
<dbReference type="EMBL" id="OZ020111">
    <property type="protein sequence ID" value="CAK9263606.1"/>
    <property type="molecule type" value="Genomic_DNA"/>
</dbReference>
<name>A0ABP0WCE5_9BRYO</name>
<organism evidence="1 2">
    <name type="scientific">Sphagnum jensenii</name>
    <dbReference type="NCBI Taxonomy" id="128206"/>
    <lineage>
        <taxon>Eukaryota</taxon>
        <taxon>Viridiplantae</taxon>
        <taxon>Streptophyta</taxon>
        <taxon>Embryophyta</taxon>
        <taxon>Bryophyta</taxon>
        <taxon>Sphagnophytina</taxon>
        <taxon>Sphagnopsida</taxon>
        <taxon>Sphagnales</taxon>
        <taxon>Sphagnaceae</taxon>
        <taxon>Sphagnum</taxon>
    </lineage>
</organism>
<gene>
    <name evidence="1" type="ORF">CSSPJE1EN1_LOCUS9084</name>
</gene>
<keyword evidence="2" id="KW-1185">Reference proteome</keyword>
<reference evidence="1" key="1">
    <citation type="submission" date="2024-02" db="EMBL/GenBank/DDBJ databases">
        <authorList>
            <consortium name="ELIXIR-Norway"/>
            <consortium name="Elixir Norway"/>
        </authorList>
    </citation>
    <scope>NUCLEOTIDE SEQUENCE</scope>
</reference>
<evidence type="ECO:0000313" key="1">
    <source>
        <dbReference type="EMBL" id="CAK9263606.1"/>
    </source>
</evidence>
<dbReference type="Proteomes" id="UP001497444">
    <property type="component" value="Chromosome 16"/>
</dbReference>
<proteinExistence type="predicted"/>
<accession>A0ABP0WCE5</accession>
<sequence length="81" mass="8902">MFFPHGHGSGGRFLIPSPAIQFVWVGRPTPCLPMAASPPSSPSPMDPKARLHVFSGSLAEQRLQPRPLSHHRLPLHWNYGG</sequence>